<keyword evidence="3" id="KW-0479">Metal-binding</keyword>
<dbReference type="InterPro" id="IPR046778">
    <property type="entry name" value="UPF0758_N"/>
</dbReference>
<dbReference type="PROSITE" id="PS01302">
    <property type="entry name" value="UPF0758"/>
    <property type="match status" value="1"/>
</dbReference>
<dbReference type="PANTHER" id="PTHR30471:SF3">
    <property type="entry name" value="UPF0758 PROTEIN YEES-RELATED"/>
    <property type="match status" value="1"/>
</dbReference>
<dbReference type="InterPro" id="IPR025657">
    <property type="entry name" value="RadC_JAB"/>
</dbReference>
<evidence type="ECO:0000256" key="3">
    <source>
        <dbReference type="ARBA" id="ARBA00022723"/>
    </source>
</evidence>
<keyword evidence="10" id="KW-1185">Reference proteome</keyword>
<dbReference type="NCBIfam" id="NF000642">
    <property type="entry name" value="PRK00024.1"/>
    <property type="match status" value="1"/>
</dbReference>
<comment type="similarity">
    <text evidence="1 7">Belongs to the UPF0758 family.</text>
</comment>
<name>A0ABW4CMJ6_9LACO</name>
<dbReference type="InterPro" id="IPR037518">
    <property type="entry name" value="MPN"/>
</dbReference>
<dbReference type="InterPro" id="IPR020891">
    <property type="entry name" value="UPF0758_CS"/>
</dbReference>
<organism evidence="9 10">
    <name type="scientific">Lacticaseibacillus mingshuiensis</name>
    <dbReference type="NCBI Taxonomy" id="2799574"/>
    <lineage>
        <taxon>Bacteria</taxon>
        <taxon>Bacillati</taxon>
        <taxon>Bacillota</taxon>
        <taxon>Bacilli</taxon>
        <taxon>Lactobacillales</taxon>
        <taxon>Lactobacillaceae</taxon>
        <taxon>Lacticaseibacillus</taxon>
    </lineage>
</organism>
<comment type="caution">
    <text evidence="9">The sequence shown here is derived from an EMBL/GenBank/DDBJ whole genome shotgun (WGS) entry which is preliminary data.</text>
</comment>
<reference evidence="10" key="1">
    <citation type="journal article" date="2019" name="Int. J. Syst. Evol. Microbiol.">
        <title>The Global Catalogue of Microorganisms (GCM) 10K type strain sequencing project: providing services to taxonomists for standard genome sequencing and annotation.</title>
        <authorList>
            <consortium name="The Broad Institute Genomics Platform"/>
            <consortium name="The Broad Institute Genome Sequencing Center for Infectious Disease"/>
            <person name="Wu L."/>
            <person name="Ma J."/>
        </authorList>
    </citation>
    <scope>NUCLEOTIDE SEQUENCE [LARGE SCALE GENOMIC DNA]</scope>
    <source>
        <strain evidence="10">CCM 8980</strain>
    </source>
</reference>
<dbReference type="EMBL" id="JBHTOC010000021">
    <property type="protein sequence ID" value="MFD1430931.1"/>
    <property type="molecule type" value="Genomic_DNA"/>
</dbReference>
<dbReference type="CDD" id="cd08071">
    <property type="entry name" value="MPN_DUF2466"/>
    <property type="match status" value="1"/>
</dbReference>
<dbReference type="PANTHER" id="PTHR30471">
    <property type="entry name" value="DNA REPAIR PROTEIN RADC"/>
    <property type="match status" value="1"/>
</dbReference>
<dbReference type="PROSITE" id="PS50249">
    <property type="entry name" value="MPN"/>
    <property type="match status" value="1"/>
</dbReference>
<accession>A0ABW4CMJ6</accession>
<evidence type="ECO:0000256" key="1">
    <source>
        <dbReference type="ARBA" id="ARBA00010243"/>
    </source>
</evidence>
<dbReference type="Gene3D" id="3.40.140.10">
    <property type="entry name" value="Cytidine Deaminase, domain 2"/>
    <property type="match status" value="1"/>
</dbReference>
<gene>
    <name evidence="9" type="primary">radC</name>
    <name evidence="9" type="ORF">ACFQ4P_11865</name>
</gene>
<dbReference type="Proteomes" id="UP001597196">
    <property type="component" value="Unassembled WGS sequence"/>
</dbReference>
<dbReference type="RefSeq" id="WP_203627896.1">
    <property type="nucleotide sequence ID" value="NZ_BOLQ01000015.1"/>
</dbReference>
<evidence type="ECO:0000256" key="7">
    <source>
        <dbReference type="RuleBase" id="RU003797"/>
    </source>
</evidence>
<evidence type="ECO:0000259" key="8">
    <source>
        <dbReference type="PROSITE" id="PS50249"/>
    </source>
</evidence>
<keyword evidence="5" id="KW-0862">Zinc</keyword>
<dbReference type="Pfam" id="PF04002">
    <property type="entry name" value="RadC"/>
    <property type="match status" value="1"/>
</dbReference>
<feature type="domain" description="MPN" evidence="8">
    <location>
        <begin position="104"/>
        <end position="226"/>
    </location>
</feature>
<evidence type="ECO:0000256" key="5">
    <source>
        <dbReference type="ARBA" id="ARBA00022833"/>
    </source>
</evidence>
<evidence type="ECO:0000256" key="4">
    <source>
        <dbReference type="ARBA" id="ARBA00022801"/>
    </source>
</evidence>
<dbReference type="NCBIfam" id="TIGR00608">
    <property type="entry name" value="radc"/>
    <property type="match status" value="1"/>
</dbReference>
<evidence type="ECO:0000313" key="9">
    <source>
        <dbReference type="EMBL" id="MFD1430931.1"/>
    </source>
</evidence>
<keyword evidence="2" id="KW-0645">Protease</keyword>
<dbReference type="Pfam" id="PF20582">
    <property type="entry name" value="UPF0758_N"/>
    <property type="match status" value="1"/>
</dbReference>
<evidence type="ECO:0000313" key="10">
    <source>
        <dbReference type="Proteomes" id="UP001597196"/>
    </source>
</evidence>
<evidence type="ECO:0000256" key="6">
    <source>
        <dbReference type="ARBA" id="ARBA00023049"/>
    </source>
</evidence>
<keyword evidence="4" id="KW-0378">Hydrolase</keyword>
<proteinExistence type="inferred from homology"/>
<sequence>MPQLELLATQPLRPREKLLANGPGVLSDEELLAVLLGAGSKAVPLRQTIAELLARFPNLAGFDQAAATELLRVPGIGLSKATLLAAAAEFGTRVQRRQYFRFGQVLSSQTLGETMIRRFRGVGQEVILILLLDVKNKVIQELEIARGGLDAAFADPRVIFRAALVAKASKLILVHNHPSGDSQPSENDRDVTDRFTTAGAMIGIDLLDHVIVGADDFYSFAQQARRS</sequence>
<dbReference type="InterPro" id="IPR001405">
    <property type="entry name" value="UPF0758"/>
</dbReference>
<evidence type="ECO:0000256" key="2">
    <source>
        <dbReference type="ARBA" id="ARBA00022670"/>
    </source>
</evidence>
<keyword evidence="6" id="KW-0482">Metalloprotease</keyword>
<protein>
    <submittedName>
        <fullName evidence="9">DNA repair protein RadC</fullName>
    </submittedName>
</protein>